<dbReference type="OrthoDB" id="3219396at2759"/>
<evidence type="ECO:0000313" key="4">
    <source>
        <dbReference type="Proteomes" id="UP000235965"/>
    </source>
</evidence>
<dbReference type="Pfam" id="PF12937">
    <property type="entry name" value="F-box-like"/>
    <property type="match status" value="1"/>
</dbReference>
<dbReference type="Gene3D" id="3.80.10.10">
    <property type="entry name" value="Ribonuclease Inhibitor"/>
    <property type="match status" value="2"/>
</dbReference>
<dbReference type="AlphaFoldDB" id="A0A2J7RE70"/>
<dbReference type="GO" id="GO:0019005">
    <property type="term" value="C:SCF ubiquitin ligase complex"/>
    <property type="evidence" value="ECO:0007669"/>
    <property type="project" value="TreeGrafter"/>
</dbReference>
<dbReference type="InterPro" id="IPR001810">
    <property type="entry name" value="F-box_dom"/>
</dbReference>
<dbReference type="InParanoid" id="A0A2J7RE70"/>
<dbReference type="STRING" id="105785.A0A2J7RE70"/>
<dbReference type="GO" id="GO:0031146">
    <property type="term" value="P:SCF-dependent proteasomal ubiquitin-dependent protein catabolic process"/>
    <property type="evidence" value="ECO:0007669"/>
    <property type="project" value="TreeGrafter"/>
</dbReference>
<organism evidence="3 4">
    <name type="scientific">Cryptotermes secundus</name>
    <dbReference type="NCBI Taxonomy" id="105785"/>
    <lineage>
        <taxon>Eukaryota</taxon>
        <taxon>Metazoa</taxon>
        <taxon>Ecdysozoa</taxon>
        <taxon>Arthropoda</taxon>
        <taxon>Hexapoda</taxon>
        <taxon>Insecta</taxon>
        <taxon>Pterygota</taxon>
        <taxon>Neoptera</taxon>
        <taxon>Polyneoptera</taxon>
        <taxon>Dictyoptera</taxon>
        <taxon>Blattodea</taxon>
        <taxon>Blattoidea</taxon>
        <taxon>Termitoidae</taxon>
        <taxon>Kalotermitidae</taxon>
        <taxon>Cryptotermitinae</taxon>
        <taxon>Cryptotermes</taxon>
    </lineage>
</organism>
<comment type="caution">
    <text evidence="3">The sequence shown here is derived from an EMBL/GenBank/DDBJ whole genome shotgun (WGS) entry which is preliminary data.</text>
</comment>
<sequence length="472" mass="54549">MCISLLQLKKMASGKQFDDLPNEVLLKIFTYLNIEELVVSTQNVCMRWREVSRDNKLWRNAVFNPRKEITDKEIAKYLENMPALRSYSATRRSENIVIDALCKFCRNIRSIDLHNSHNMNIPLIQKIIQHFPHIESLKVPLPYPMFPEELIKFSELIGQCQSLRSLCLDGNSVCSVVMWEGVLIPIADGCPSLQHIHIGYHGQLDEDIHNLLRKKRHQLLSFSCKISVTKSMAEHLSECTTLQHLDIENCNDHLLYDDIQSLIKLTNLKYFAFRYCTEDIVNNFPMFFLSGSLSQVVHLDLSESYYISDIAVTAIFENCPQLQHLNISGSQSLQNEGLRYIGKCIHIHHLDLSMCMDLTDRSMEYVGAGCCSLKKLDISGCYKMTDKAIEHIVKCRELQVLKFNYNDLTGSNFHLISTHLPHLAELHLENCKYLNEVYVDELHKEMMHLKIIVARRCKETYLDPEEAVLLLD</sequence>
<dbReference type="InterPro" id="IPR006553">
    <property type="entry name" value="Leu-rich_rpt_Cys-con_subtyp"/>
</dbReference>
<evidence type="ECO:0000313" key="3">
    <source>
        <dbReference type="EMBL" id="PNF39131.1"/>
    </source>
</evidence>
<keyword evidence="4" id="KW-1185">Reference proteome</keyword>
<dbReference type="SUPFAM" id="SSF52047">
    <property type="entry name" value="RNI-like"/>
    <property type="match status" value="2"/>
</dbReference>
<evidence type="ECO:0000259" key="2">
    <source>
        <dbReference type="PROSITE" id="PS50181"/>
    </source>
</evidence>
<keyword evidence="1" id="KW-0833">Ubl conjugation pathway</keyword>
<dbReference type="Proteomes" id="UP000235965">
    <property type="component" value="Unassembled WGS sequence"/>
</dbReference>
<dbReference type="InterPro" id="IPR057207">
    <property type="entry name" value="FBXL15_LRR"/>
</dbReference>
<dbReference type="Gene3D" id="1.20.1280.50">
    <property type="match status" value="1"/>
</dbReference>
<proteinExistence type="predicted"/>
<dbReference type="SMART" id="SM00256">
    <property type="entry name" value="FBOX"/>
    <property type="match status" value="1"/>
</dbReference>
<dbReference type="InterPro" id="IPR036047">
    <property type="entry name" value="F-box-like_dom_sf"/>
</dbReference>
<feature type="domain" description="F-box" evidence="2">
    <location>
        <begin position="14"/>
        <end position="61"/>
    </location>
</feature>
<dbReference type="PANTHER" id="PTHR13318:SF95">
    <property type="entry name" value="F-BOX PROTEIN YLR352W"/>
    <property type="match status" value="1"/>
</dbReference>
<dbReference type="EMBL" id="NEVH01005277">
    <property type="protein sequence ID" value="PNF39131.1"/>
    <property type="molecule type" value="Genomic_DNA"/>
</dbReference>
<gene>
    <name evidence="3" type="ORF">B7P43_G01361</name>
</gene>
<dbReference type="SUPFAM" id="SSF81383">
    <property type="entry name" value="F-box domain"/>
    <property type="match status" value="1"/>
</dbReference>
<dbReference type="InterPro" id="IPR032675">
    <property type="entry name" value="LRR_dom_sf"/>
</dbReference>
<dbReference type="PANTHER" id="PTHR13318">
    <property type="entry name" value="PARTNER OF PAIRED, ISOFORM B-RELATED"/>
    <property type="match status" value="1"/>
</dbReference>
<dbReference type="SMART" id="SM00367">
    <property type="entry name" value="LRR_CC"/>
    <property type="match status" value="6"/>
</dbReference>
<reference evidence="3 4" key="1">
    <citation type="submission" date="2017-12" db="EMBL/GenBank/DDBJ databases">
        <title>Hemimetabolous genomes reveal molecular basis of termite eusociality.</title>
        <authorList>
            <person name="Harrison M.C."/>
            <person name="Jongepier E."/>
            <person name="Robertson H.M."/>
            <person name="Arning N."/>
            <person name="Bitard-Feildel T."/>
            <person name="Chao H."/>
            <person name="Childers C.P."/>
            <person name="Dinh H."/>
            <person name="Doddapaneni H."/>
            <person name="Dugan S."/>
            <person name="Gowin J."/>
            <person name="Greiner C."/>
            <person name="Han Y."/>
            <person name="Hu H."/>
            <person name="Hughes D.S.T."/>
            <person name="Huylmans A.-K."/>
            <person name="Kemena C."/>
            <person name="Kremer L.P.M."/>
            <person name="Lee S.L."/>
            <person name="Lopez-Ezquerra A."/>
            <person name="Mallet L."/>
            <person name="Monroy-Kuhn J.M."/>
            <person name="Moser A."/>
            <person name="Murali S.C."/>
            <person name="Muzny D.M."/>
            <person name="Otani S."/>
            <person name="Piulachs M.-D."/>
            <person name="Poelchau M."/>
            <person name="Qu J."/>
            <person name="Schaub F."/>
            <person name="Wada-Katsumata A."/>
            <person name="Worley K.C."/>
            <person name="Xie Q."/>
            <person name="Ylla G."/>
            <person name="Poulsen M."/>
            <person name="Gibbs R.A."/>
            <person name="Schal C."/>
            <person name="Richards S."/>
            <person name="Belles X."/>
            <person name="Korb J."/>
            <person name="Bornberg-Bauer E."/>
        </authorList>
    </citation>
    <scope>NUCLEOTIDE SEQUENCE [LARGE SCALE GENOMIC DNA]</scope>
    <source>
        <tissue evidence="3">Whole body</tissue>
    </source>
</reference>
<dbReference type="FunCoup" id="A0A2J7RE70">
    <property type="interactions" value="1"/>
</dbReference>
<dbReference type="PROSITE" id="PS50181">
    <property type="entry name" value="FBOX"/>
    <property type="match status" value="1"/>
</dbReference>
<name>A0A2J7RE70_9NEOP</name>
<protein>
    <recommendedName>
        <fullName evidence="2">F-box domain-containing protein</fullName>
    </recommendedName>
</protein>
<dbReference type="Pfam" id="PF25372">
    <property type="entry name" value="DUF7885"/>
    <property type="match status" value="1"/>
</dbReference>
<accession>A0A2J7RE70</accession>
<evidence type="ECO:0000256" key="1">
    <source>
        <dbReference type="ARBA" id="ARBA00022786"/>
    </source>
</evidence>